<protein>
    <recommendedName>
        <fullName evidence="4">Solute-binding protein family 3/N-terminal domain-containing protein</fullName>
    </recommendedName>
</protein>
<evidence type="ECO:0000256" key="1">
    <source>
        <dbReference type="SAM" id="SignalP"/>
    </source>
</evidence>
<feature type="chain" id="PRO_5029651131" description="Solute-binding protein family 3/N-terminal domain-containing protein" evidence="1">
    <location>
        <begin position="24"/>
        <end position="304"/>
    </location>
</feature>
<accession>A0A7K1KMP1</accession>
<keyword evidence="1" id="KW-0732">Signal</keyword>
<evidence type="ECO:0000313" key="3">
    <source>
        <dbReference type="Proteomes" id="UP000461162"/>
    </source>
</evidence>
<reference evidence="2 3" key="1">
    <citation type="submission" date="2019-11" db="EMBL/GenBank/DDBJ databases">
        <title>Pseudodesulfovibrio alkaliphilus, sp. nov., an alkaliphilic sulfate-reducing bacteria from mud volcano of Taman peninsula, Russia.</title>
        <authorList>
            <person name="Frolova A."/>
            <person name="Merkel A.Y."/>
            <person name="Slobodkin A.I."/>
        </authorList>
    </citation>
    <scope>NUCLEOTIDE SEQUENCE [LARGE SCALE GENOMIC DNA]</scope>
    <source>
        <strain evidence="2 3">F-1</strain>
    </source>
</reference>
<dbReference type="AlphaFoldDB" id="A0A7K1KMP1"/>
<comment type="caution">
    <text evidence="2">The sequence shown here is derived from an EMBL/GenBank/DDBJ whole genome shotgun (WGS) entry which is preliminary data.</text>
</comment>
<dbReference type="RefSeq" id="WP_196772832.1">
    <property type="nucleotide sequence ID" value="NZ_WODC01000003.1"/>
</dbReference>
<keyword evidence="3" id="KW-1185">Reference proteome</keyword>
<proteinExistence type="predicted"/>
<feature type="signal peptide" evidence="1">
    <location>
        <begin position="1"/>
        <end position="23"/>
    </location>
</feature>
<organism evidence="2 3">
    <name type="scientific">Pseudodesulfovibrio alkaliphilus</name>
    <dbReference type="NCBI Taxonomy" id="2661613"/>
    <lineage>
        <taxon>Bacteria</taxon>
        <taxon>Pseudomonadati</taxon>
        <taxon>Thermodesulfobacteriota</taxon>
        <taxon>Desulfovibrionia</taxon>
        <taxon>Desulfovibrionales</taxon>
        <taxon>Desulfovibrionaceae</taxon>
    </lineage>
</organism>
<dbReference type="Proteomes" id="UP000461162">
    <property type="component" value="Unassembled WGS sequence"/>
</dbReference>
<gene>
    <name evidence="2" type="ORF">GKC30_06885</name>
</gene>
<evidence type="ECO:0000313" key="2">
    <source>
        <dbReference type="EMBL" id="MUM77353.1"/>
    </source>
</evidence>
<sequence length="304" mass="34081">MLAKHFFLLFLGCMALIPTSSFGSDTVTITINKQAFEEYQRLMAVFDNDPLKVDRIPSEFNHRSTIDAIILTKALKLGGLDSPPEFIPVTNARRETEEVAAGRAVMAAHQLNYRTVDVPEYKNVFYMSAPIARHGEFVKGFFCLQTNEQLLQATSAQDINRMTGIIGQHWDNDAAVLKDMGITNVIRAPTIESMVKMVSAGRADWIPLEFPDNDRLEITLFAYRLVPVPGIKFSLIESRHFLVSKKHPLGKKAFEALQKGIKGLRKKGFIEQALIAAGFFNPRTKSWKTLNQDALDQGRPAAKE</sequence>
<dbReference type="EMBL" id="WODC01000003">
    <property type="protein sequence ID" value="MUM77353.1"/>
    <property type="molecule type" value="Genomic_DNA"/>
</dbReference>
<name>A0A7K1KMP1_9BACT</name>
<dbReference type="SUPFAM" id="SSF53850">
    <property type="entry name" value="Periplasmic binding protein-like II"/>
    <property type="match status" value="1"/>
</dbReference>
<evidence type="ECO:0008006" key="4">
    <source>
        <dbReference type="Google" id="ProtNLM"/>
    </source>
</evidence>